<keyword evidence="6 10" id="KW-0460">Magnesium</keyword>
<dbReference type="InterPro" id="IPR015813">
    <property type="entry name" value="Pyrv/PenolPyrv_kinase-like_dom"/>
</dbReference>
<dbReference type="EMBL" id="QGGL01000008">
    <property type="protein sequence ID" value="PWK13122.1"/>
    <property type="molecule type" value="Genomic_DNA"/>
</dbReference>
<proteinExistence type="inferred from homology"/>
<evidence type="ECO:0000256" key="7">
    <source>
        <dbReference type="ARBA" id="ARBA00023239"/>
    </source>
</evidence>
<feature type="active site" evidence="10 12">
    <location>
        <position position="599"/>
    </location>
</feature>
<keyword evidence="14" id="KW-0670">Pyruvate</keyword>
<comment type="similarity">
    <text evidence="3 10">Belongs to the PEPCase type 1 family.</text>
</comment>
<evidence type="ECO:0000256" key="1">
    <source>
        <dbReference type="ARBA" id="ARBA00001946"/>
    </source>
</evidence>
<dbReference type="GO" id="GO:0006107">
    <property type="term" value="P:oxaloacetate metabolic process"/>
    <property type="evidence" value="ECO:0007669"/>
    <property type="project" value="UniProtKB-UniRule"/>
</dbReference>
<dbReference type="InterPro" id="IPR033129">
    <property type="entry name" value="PEPCASE_His_AS"/>
</dbReference>
<feature type="active site" evidence="10 11">
    <location>
        <position position="172"/>
    </location>
</feature>
<dbReference type="InterPro" id="IPR022805">
    <property type="entry name" value="PEP_COase_bac/pln-type"/>
</dbReference>
<dbReference type="HAMAP" id="MF_00595">
    <property type="entry name" value="PEPcase_type1"/>
    <property type="match status" value="1"/>
</dbReference>
<dbReference type="PANTHER" id="PTHR30523:SF6">
    <property type="entry name" value="PHOSPHOENOLPYRUVATE CARBOXYLASE"/>
    <property type="match status" value="1"/>
</dbReference>
<dbReference type="SUPFAM" id="SSF51621">
    <property type="entry name" value="Phosphoenolpyruvate/pyruvate domain"/>
    <property type="match status" value="1"/>
</dbReference>
<gene>
    <name evidence="10" type="primary">ppc</name>
    <name evidence="14" type="ORF">C7459_108142</name>
</gene>
<evidence type="ECO:0000256" key="6">
    <source>
        <dbReference type="ARBA" id="ARBA00022842"/>
    </source>
</evidence>
<evidence type="ECO:0000256" key="2">
    <source>
        <dbReference type="ARBA" id="ARBA00003670"/>
    </source>
</evidence>
<comment type="cofactor">
    <cofactor evidence="1 10">
        <name>Mg(2+)</name>
        <dbReference type="ChEBI" id="CHEBI:18420"/>
    </cofactor>
</comment>
<protein>
    <recommendedName>
        <fullName evidence="5 10">Phosphoenolpyruvate carboxylase</fullName>
        <shortName evidence="10">PEPC</shortName>
        <shortName evidence="10">PEPCase</shortName>
        <ecNumber evidence="4 10">4.1.1.31</ecNumber>
    </recommendedName>
</protein>
<dbReference type="PROSITE" id="PS00393">
    <property type="entry name" value="PEPCASE_2"/>
    <property type="match status" value="1"/>
</dbReference>
<dbReference type="GO" id="GO:0015977">
    <property type="term" value="P:carbon fixation"/>
    <property type="evidence" value="ECO:0007669"/>
    <property type="project" value="UniProtKB-UniRule"/>
</dbReference>
<sequence length="942" mass="107995">MQRSGDQQDPQDQKLQTFASEMTVEERRAPESESALRRDIRILGNLLGEVVVSQCGQEVLDLVENVRAAAKDLRKQGTEESRENFRSTIREIPAEMRQEVIRAFALYFQLVNLAEQSHRIRRKREYERTTGSRPQRGSLRSAFHKMYNNGIQAEEIQSLIHQIGVELVLTAHPTEAQRRTILDKHHQMSLILEKFDDPSVTTREMKNMKRLLKAEIVSLWQTRNVRKERLTVLDEVRNGLYFLDEVLFDVLPAIHLEMEEQLQTLYPDHDWEVPTFLRFGSWMGGDRDGNPYVTADLTFQTLVLHFDLAMRKYEAEMLSLGQDLSQSYERAGASAELITSLGLDNTYIPDEPYREKIDQILSRLQATKARYHGEFSAEQDSAYKSTEEFLEDIRIVERSLLHHKGAEIAEVKVRPLIRQVELFGFHMATLDIRQHSEVHEQALEELFQRAHIGNYVDLAEEAKISLLTSLLDDRRPLCSPHVVLGAQTQETLDVFHTVRKSQKLFGNDCIQNYLISMAQGVSDMLEVLLLSKEAGLFQWGADGTVTSTMNVVPLFETIEDLREAPAIVDVLFNNPVYREHLKARGDLQEIMLGYSDSNKDGGYLTSNWELYKSQKAIHRVAEQYGVRLKFFHGRGGALGRGGGPIERSILAQPPEAMQGKVKITEQGEVISQRYSNPGIAMRSLESAVSSVLLASMKEQTTYMQETERRWSEMMEQLSQASFEAYQKFVYRNEDFLPYFQQATPIDVIGELNLGSRPAKRRNSMRIQDLRAIPWVFSWTQNRHLLPAWFGFGTAMEDELASNPESVREFKRMYQFWPFFQAMIDNIQMALAKADMLIAAEYVKLVEDEELAARVFGRIQEEYKRTKRVVLEITGETDILANAPVIQESIRLRNPYVDPLSYLQVLLLEELREARRDGDESAGDINGVLLTINGISSGLRNTG</sequence>
<keyword evidence="7 10" id="KW-0456">Lyase</keyword>
<feature type="compositionally biased region" description="Polar residues" evidence="13">
    <location>
        <begin position="1"/>
        <end position="20"/>
    </location>
</feature>
<evidence type="ECO:0000256" key="4">
    <source>
        <dbReference type="ARBA" id="ARBA00012305"/>
    </source>
</evidence>
<evidence type="ECO:0000256" key="13">
    <source>
        <dbReference type="SAM" id="MobiDB-lite"/>
    </source>
</evidence>
<keyword evidence="8 10" id="KW-0120">Carbon dioxide fixation</keyword>
<dbReference type="PRINTS" id="PR00150">
    <property type="entry name" value="PEPCARBXLASE"/>
</dbReference>
<dbReference type="AlphaFoldDB" id="A0A316DVA0"/>
<evidence type="ECO:0000313" key="14">
    <source>
        <dbReference type="EMBL" id="PWK13122.1"/>
    </source>
</evidence>
<dbReference type="InterPro" id="IPR018129">
    <property type="entry name" value="PEP_COase_Lys_AS"/>
</dbReference>
<dbReference type="Proteomes" id="UP000245634">
    <property type="component" value="Unassembled WGS sequence"/>
</dbReference>
<reference evidence="14 15" key="1">
    <citation type="submission" date="2018-05" db="EMBL/GenBank/DDBJ databases">
        <title>Genomic Encyclopedia of Type Strains, Phase IV (KMG-IV): sequencing the most valuable type-strain genomes for metagenomic binning, comparative biology and taxonomic classification.</title>
        <authorList>
            <person name="Goeker M."/>
        </authorList>
    </citation>
    <scope>NUCLEOTIDE SEQUENCE [LARGE SCALE GENOMIC DNA]</scope>
    <source>
        <strain evidence="14 15">DSM 18773</strain>
    </source>
</reference>
<dbReference type="Pfam" id="PF00311">
    <property type="entry name" value="PEPcase"/>
    <property type="match status" value="1"/>
</dbReference>
<comment type="catalytic activity">
    <reaction evidence="9 10">
        <text>oxaloacetate + phosphate = phosphoenolpyruvate + hydrogencarbonate</text>
        <dbReference type="Rhea" id="RHEA:28370"/>
        <dbReference type="ChEBI" id="CHEBI:16452"/>
        <dbReference type="ChEBI" id="CHEBI:17544"/>
        <dbReference type="ChEBI" id="CHEBI:43474"/>
        <dbReference type="ChEBI" id="CHEBI:58702"/>
        <dbReference type="EC" id="4.1.1.31"/>
    </reaction>
</comment>
<dbReference type="PROSITE" id="PS00781">
    <property type="entry name" value="PEPCASE_1"/>
    <property type="match status" value="1"/>
</dbReference>
<comment type="function">
    <text evidence="2 10">Forms oxaloacetate, a four-carbon dicarboxylic acid source for the tricarboxylic acid cycle.</text>
</comment>
<evidence type="ECO:0000256" key="3">
    <source>
        <dbReference type="ARBA" id="ARBA00008346"/>
    </source>
</evidence>
<accession>A0A316DVA0</accession>
<dbReference type="GO" id="GO:0005829">
    <property type="term" value="C:cytosol"/>
    <property type="evidence" value="ECO:0007669"/>
    <property type="project" value="TreeGrafter"/>
</dbReference>
<evidence type="ECO:0000256" key="10">
    <source>
        <dbReference type="HAMAP-Rule" id="MF_00595"/>
    </source>
</evidence>
<name>A0A316DVA0_9BACL</name>
<comment type="subunit">
    <text evidence="10">Homotetramer.</text>
</comment>
<evidence type="ECO:0000313" key="15">
    <source>
        <dbReference type="Proteomes" id="UP000245634"/>
    </source>
</evidence>
<evidence type="ECO:0000256" key="12">
    <source>
        <dbReference type="PROSITE-ProRule" id="PRU10112"/>
    </source>
</evidence>
<dbReference type="GO" id="GO:0008964">
    <property type="term" value="F:phosphoenolpyruvate carboxylase activity"/>
    <property type="evidence" value="ECO:0007669"/>
    <property type="project" value="UniProtKB-UniRule"/>
</dbReference>
<dbReference type="NCBIfam" id="NF000584">
    <property type="entry name" value="PRK00009.1"/>
    <property type="match status" value="1"/>
</dbReference>
<dbReference type="EC" id="4.1.1.31" evidence="4 10"/>
<dbReference type="PANTHER" id="PTHR30523">
    <property type="entry name" value="PHOSPHOENOLPYRUVATE CARBOXYLASE"/>
    <property type="match status" value="1"/>
</dbReference>
<dbReference type="GO" id="GO:0006099">
    <property type="term" value="P:tricarboxylic acid cycle"/>
    <property type="evidence" value="ECO:0007669"/>
    <property type="project" value="InterPro"/>
</dbReference>
<organism evidence="14 15">
    <name type="scientific">Tumebacillus permanentifrigoris</name>
    <dbReference type="NCBI Taxonomy" id="378543"/>
    <lineage>
        <taxon>Bacteria</taxon>
        <taxon>Bacillati</taxon>
        <taxon>Bacillota</taxon>
        <taxon>Bacilli</taxon>
        <taxon>Bacillales</taxon>
        <taxon>Alicyclobacillaceae</taxon>
        <taxon>Tumebacillus</taxon>
    </lineage>
</organism>
<evidence type="ECO:0000256" key="9">
    <source>
        <dbReference type="ARBA" id="ARBA00048995"/>
    </source>
</evidence>
<comment type="caution">
    <text evidence="14">The sequence shown here is derived from an EMBL/GenBank/DDBJ whole genome shotgun (WGS) entry which is preliminary data.</text>
</comment>
<dbReference type="Gene3D" id="1.20.1440.90">
    <property type="entry name" value="Phosphoenolpyruvate/pyruvate domain"/>
    <property type="match status" value="1"/>
</dbReference>
<evidence type="ECO:0000256" key="5">
    <source>
        <dbReference type="ARBA" id="ARBA00022419"/>
    </source>
</evidence>
<feature type="region of interest" description="Disordered" evidence="13">
    <location>
        <begin position="1"/>
        <end position="31"/>
    </location>
</feature>
<dbReference type="InterPro" id="IPR021135">
    <property type="entry name" value="PEP_COase"/>
</dbReference>
<evidence type="ECO:0000256" key="8">
    <source>
        <dbReference type="ARBA" id="ARBA00023300"/>
    </source>
</evidence>
<keyword evidence="15" id="KW-1185">Reference proteome</keyword>
<evidence type="ECO:0000256" key="11">
    <source>
        <dbReference type="PROSITE-ProRule" id="PRU10111"/>
    </source>
</evidence>
<dbReference type="GO" id="GO:0000287">
    <property type="term" value="F:magnesium ion binding"/>
    <property type="evidence" value="ECO:0007669"/>
    <property type="project" value="UniProtKB-UniRule"/>
</dbReference>